<keyword evidence="10" id="KW-1185">Reference proteome</keyword>
<feature type="transmembrane region" description="Helical" evidence="8">
    <location>
        <begin position="227"/>
        <end position="247"/>
    </location>
</feature>
<keyword evidence="3" id="KW-0813">Transport</keyword>
<evidence type="ECO:0000256" key="4">
    <source>
        <dbReference type="ARBA" id="ARBA00022475"/>
    </source>
</evidence>
<dbReference type="RefSeq" id="WP_168917425.1">
    <property type="nucleotide sequence ID" value="NZ_CP050804.1"/>
</dbReference>
<dbReference type="InterPro" id="IPR004695">
    <property type="entry name" value="SLAC1/Mae1/Ssu1/TehA"/>
</dbReference>
<feature type="transmembrane region" description="Helical" evidence="8">
    <location>
        <begin position="181"/>
        <end position="207"/>
    </location>
</feature>
<evidence type="ECO:0000256" key="3">
    <source>
        <dbReference type="ARBA" id="ARBA00022448"/>
    </source>
</evidence>
<evidence type="ECO:0000256" key="2">
    <source>
        <dbReference type="ARBA" id="ARBA00008566"/>
    </source>
</evidence>
<feature type="transmembrane region" description="Helical" evidence="8">
    <location>
        <begin position="12"/>
        <end position="33"/>
    </location>
</feature>
<dbReference type="InterPro" id="IPR051629">
    <property type="entry name" value="Sulfite_efflux_TDT"/>
</dbReference>
<reference evidence="9 10" key="1">
    <citation type="submission" date="2020-03" db="EMBL/GenBank/DDBJ databases">
        <title>Complete genome of Arcanobacterium buesumensis sp. nov. strain 2701.</title>
        <authorList>
            <person name="Borowiak M."/>
            <person name="Alssahen M."/>
            <person name="Laemmler C."/>
            <person name="Malorny B."/>
            <person name="Hassan A."/>
            <person name="Prenger-Berninghoff E."/>
            <person name="Ploetz M."/>
            <person name="Abdulmawjood A."/>
        </authorList>
    </citation>
    <scope>NUCLEOTIDE SEQUENCE [LARGE SCALE GENOMIC DNA]</scope>
    <source>
        <strain evidence="9 10">2701</strain>
    </source>
</reference>
<dbReference type="PANTHER" id="PTHR31686:SF1">
    <property type="entry name" value="SULFITE EFFLUX PUMP SSU1"/>
    <property type="match status" value="1"/>
</dbReference>
<protein>
    <submittedName>
        <fullName evidence="9">TDT family transporter</fullName>
    </submittedName>
</protein>
<keyword evidence="6 8" id="KW-1133">Transmembrane helix</keyword>
<dbReference type="EMBL" id="CP050804">
    <property type="protein sequence ID" value="QJC21485.1"/>
    <property type="molecule type" value="Genomic_DNA"/>
</dbReference>
<evidence type="ECO:0000256" key="8">
    <source>
        <dbReference type="SAM" id="Phobius"/>
    </source>
</evidence>
<feature type="transmembrane region" description="Helical" evidence="8">
    <location>
        <begin position="150"/>
        <end position="169"/>
    </location>
</feature>
<sequence>MKKRAIILPPLGPAWFSSVMGTGLLANLLGRYIGDFPWLVYPASALLFIGIVLLIVLTVGYLVRLERTHTSERANVHFVPVVDPAWGTVSMGYLSVGSALLTVGPHIGLSGIVLPADTVLWSIGTVIGLVTNVAFLAHTMSRHVGTPLPVWGLAVVGPMVSATTGALLLRHFHTPGLQFMMLTLSFLCFILALTHGTIIFILAYAWHNRIEPLPVDASISSWIPLGVVGQSTAAAVAISGSASLFLAPQAQSFATTTAVIYGLVMLVIAVPVIGFAIGQTWRGYRNNMAFSPGWWALTFPIGTLALGGAMLSEVPVIAGSAVATIAGIVGWVSLLTLCGTWTFCAGGSLWAIAVHHKRQFFGAGAVPSRRQ</sequence>
<dbReference type="InterPro" id="IPR038665">
    <property type="entry name" value="Voltage-dep_anion_channel_sf"/>
</dbReference>
<feature type="transmembrane region" description="Helical" evidence="8">
    <location>
        <begin position="39"/>
        <end position="63"/>
    </location>
</feature>
<keyword evidence="7 8" id="KW-0472">Membrane</keyword>
<evidence type="ECO:0000256" key="6">
    <source>
        <dbReference type="ARBA" id="ARBA00022989"/>
    </source>
</evidence>
<keyword evidence="5 8" id="KW-0812">Transmembrane</keyword>
<gene>
    <name evidence="9" type="ORF">HC352_02445</name>
</gene>
<evidence type="ECO:0000313" key="9">
    <source>
        <dbReference type="EMBL" id="QJC21485.1"/>
    </source>
</evidence>
<dbReference type="GO" id="GO:0055085">
    <property type="term" value="P:transmembrane transport"/>
    <property type="evidence" value="ECO:0007669"/>
    <property type="project" value="InterPro"/>
</dbReference>
<dbReference type="CDD" id="cd09320">
    <property type="entry name" value="TDT_like_2"/>
    <property type="match status" value="1"/>
</dbReference>
<dbReference type="KEGG" id="arca:HC352_02445"/>
<comment type="similarity">
    <text evidence="2">Belongs to the tellurite-resistance/dicarboxylate transporter (TDT) family.</text>
</comment>
<feature type="transmembrane region" description="Helical" evidence="8">
    <location>
        <begin position="259"/>
        <end position="281"/>
    </location>
</feature>
<dbReference type="AlphaFoldDB" id="A0A6H2EIT9"/>
<dbReference type="Pfam" id="PF03595">
    <property type="entry name" value="SLAC1"/>
    <property type="match status" value="1"/>
</dbReference>
<comment type="subcellular location">
    <subcellularLocation>
        <location evidence="1">Cell membrane</location>
        <topology evidence="1">Multi-pass membrane protein</topology>
    </subcellularLocation>
</comment>
<evidence type="ECO:0000256" key="7">
    <source>
        <dbReference type="ARBA" id="ARBA00023136"/>
    </source>
</evidence>
<dbReference type="GO" id="GO:0005886">
    <property type="term" value="C:plasma membrane"/>
    <property type="evidence" value="ECO:0007669"/>
    <property type="project" value="UniProtKB-SubCell"/>
</dbReference>
<dbReference type="Gene3D" id="1.50.10.150">
    <property type="entry name" value="Voltage-dependent anion channel"/>
    <property type="match status" value="1"/>
</dbReference>
<evidence type="ECO:0000256" key="1">
    <source>
        <dbReference type="ARBA" id="ARBA00004651"/>
    </source>
</evidence>
<organism evidence="9 10">
    <name type="scientific">Arcanobacterium buesumense</name>
    <dbReference type="NCBI Taxonomy" id="2722751"/>
    <lineage>
        <taxon>Bacteria</taxon>
        <taxon>Bacillati</taxon>
        <taxon>Actinomycetota</taxon>
        <taxon>Actinomycetes</taxon>
        <taxon>Actinomycetales</taxon>
        <taxon>Actinomycetaceae</taxon>
        <taxon>Arcanobacterium</taxon>
    </lineage>
</organism>
<feature type="transmembrane region" description="Helical" evidence="8">
    <location>
        <begin position="293"/>
        <end position="311"/>
    </location>
</feature>
<accession>A0A6H2EIT9</accession>
<dbReference type="PANTHER" id="PTHR31686">
    <property type="match status" value="1"/>
</dbReference>
<feature type="transmembrane region" description="Helical" evidence="8">
    <location>
        <begin position="323"/>
        <end position="352"/>
    </location>
</feature>
<evidence type="ECO:0000256" key="5">
    <source>
        <dbReference type="ARBA" id="ARBA00022692"/>
    </source>
</evidence>
<feature type="transmembrane region" description="Helical" evidence="8">
    <location>
        <begin position="119"/>
        <end position="138"/>
    </location>
</feature>
<name>A0A6H2EIT9_9ACTO</name>
<keyword evidence="4" id="KW-1003">Cell membrane</keyword>
<evidence type="ECO:0000313" key="10">
    <source>
        <dbReference type="Proteomes" id="UP000502298"/>
    </source>
</evidence>
<dbReference type="Proteomes" id="UP000502298">
    <property type="component" value="Chromosome"/>
</dbReference>
<proteinExistence type="inferred from homology"/>